<evidence type="ECO:0000313" key="1">
    <source>
        <dbReference type="EMBL" id="GGM56490.1"/>
    </source>
</evidence>
<name>A0A917X2H6_9ACTN</name>
<organism evidence="1 2">
    <name type="scientific">Micromonospora sonchi</name>
    <dbReference type="NCBI Taxonomy" id="1763543"/>
    <lineage>
        <taxon>Bacteria</taxon>
        <taxon>Bacillati</taxon>
        <taxon>Actinomycetota</taxon>
        <taxon>Actinomycetes</taxon>
        <taxon>Micromonosporales</taxon>
        <taxon>Micromonosporaceae</taxon>
        <taxon>Micromonospora</taxon>
    </lineage>
</organism>
<dbReference type="Pfam" id="PF05721">
    <property type="entry name" value="PhyH"/>
    <property type="match status" value="1"/>
</dbReference>
<dbReference type="GO" id="GO:0005506">
    <property type="term" value="F:iron ion binding"/>
    <property type="evidence" value="ECO:0007669"/>
    <property type="project" value="UniProtKB-ARBA"/>
</dbReference>
<dbReference type="EMBL" id="BMNB01000026">
    <property type="protein sequence ID" value="GGM56490.1"/>
    <property type="molecule type" value="Genomic_DNA"/>
</dbReference>
<protein>
    <recommendedName>
        <fullName evidence="3">Phytanoyl-CoA dioxygenase</fullName>
    </recommendedName>
</protein>
<comment type="caution">
    <text evidence="1">The sequence shown here is derived from an EMBL/GenBank/DDBJ whole genome shotgun (WGS) entry which is preliminary data.</text>
</comment>
<dbReference type="SUPFAM" id="SSF51197">
    <property type="entry name" value="Clavaminate synthase-like"/>
    <property type="match status" value="1"/>
</dbReference>
<dbReference type="InterPro" id="IPR008775">
    <property type="entry name" value="Phytyl_CoA_dOase-like"/>
</dbReference>
<dbReference type="PANTHER" id="PTHR20883:SF48">
    <property type="entry name" value="ECTOINE DIOXYGENASE"/>
    <property type="match status" value="1"/>
</dbReference>
<dbReference type="PANTHER" id="PTHR20883">
    <property type="entry name" value="PHYTANOYL-COA DIOXYGENASE DOMAIN CONTAINING 1"/>
    <property type="match status" value="1"/>
</dbReference>
<reference evidence="1" key="2">
    <citation type="submission" date="2020-09" db="EMBL/GenBank/DDBJ databases">
        <authorList>
            <person name="Sun Q."/>
            <person name="Zhou Y."/>
        </authorList>
    </citation>
    <scope>NUCLEOTIDE SEQUENCE</scope>
    <source>
        <strain evidence="1">CGMCC 4.7312</strain>
    </source>
</reference>
<dbReference type="Proteomes" id="UP000608890">
    <property type="component" value="Unassembled WGS sequence"/>
</dbReference>
<evidence type="ECO:0008006" key="3">
    <source>
        <dbReference type="Google" id="ProtNLM"/>
    </source>
</evidence>
<gene>
    <name evidence="1" type="ORF">GCM10011608_46680</name>
</gene>
<keyword evidence="2" id="KW-1185">Reference proteome</keyword>
<reference evidence="1" key="1">
    <citation type="journal article" date="2014" name="Int. J. Syst. Evol. Microbiol.">
        <title>Complete genome sequence of Corynebacterium casei LMG S-19264T (=DSM 44701T), isolated from a smear-ripened cheese.</title>
        <authorList>
            <consortium name="US DOE Joint Genome Institute (JGI-PGF)"/>
            <person name="Walter F."/>
            <person name="Albersmeier A."/>
            <person name="Kalinowski J."/>
            <person name="Ruckert C."/>
        </authorList>
    </citation>
    <scope>NUCLEOTIDE SEQUENCE</scope>
    <source>
        <strain evidence="1">CGMCC 4.7312</strain>
    </source>
</reference>
<accession>A0A917X2H6</accession>
<sequence length="325" mass="37619">MLGQGRYDRLPVPEMVSPLGEGYDVAFDYGDRTGYEPISDVDRKEFHEQGFLLLRNVLTEDHRAALEAAVDRVYEEEKAKGKTTKDGTLHLLGFLDRDELFGDLLTHPIAFPYMWGLAGWNIYSHHNHLDVTPPALEPEKPYWGWHQDGYRQNSDPETMDPNLPRPMFSLKVAYVLSDLSENGRGATKVIPGSHLWNSLPRPADTTVHNPDPEGTVEITANPGDAFIFDRRQWHSRSTNLSNITRKMLFVGYTYRWIRPLDELHIDKDGEWWANRTPVQRQLCGEGTHTANYWGINWDGYIDDEIPLRKELKQRNQLNRNIPWLR</sequence>
<dbReference type="GO" id="GO:0016706">
    <property type="term" value="F:2-oxoglutarate-dependent dioxygenase activity"/>
    <property type="evidence" value="ECO:0007669"/>
    <property type="project" value="UniProtKB-ARBA"/>
</dbReference>
<dbReference type="Gene3D" id="2.60.120.620">
    <property type="entry name" value="q2cbj1_9rhob like domain"/>
    <property type="match status" value="1"/>
</dbReference>
<dbReference type="AlphaFoldDB" id="A0A917X2H6"/>
<evidence type="ECO:0000313" key="2">
    <source>
        <dbReference type="Proteomes" id="UP000608890"/>
    </source>
</evidence>
<proteinExistence type="predicted"/>